<keyword evidence="3" id="KW-1185">Reference proteome</keyword>
<accession>A0A6P6XUU9</accession>
<gene>
    <name evidence="4" type="primary">LOC113791188</name>
</gene>
<name>A0A6P6XUU9_DERPT</name>
<evidence type="ECO:0000313" key="4">
    <source>
        <dbReference type="RefSeq" id="XP_027196728.1"/>
    </source>
</evidence>
<dbReference type="InterPro" id="IPR031314">
    <property type="entry name" value="DNK_dom"/>
</dbReference>
<dbReference type="Proteomes" id="UP000515146">
    <property type="component" value="Unplaced"/>
</dbReference>
<dbReference type="KEGG" id="dpte:113791188"/>
<dbReference type="CDD" id="cd01673">
    <property type="entry name" value="dNK"/>
    <property type="match status" value="1"/>
</dbReference>
<evidence type="ECO:0000256" key="1">
    <source>
        <dbReference type="SAM" id="MobiDB-lite"/>
    </source>
</evidence>
<dbReference type="InterPro" id="IPR027417">
    <property type="entry name" value="P-loop_NTPase"/>
</dbReference>
<dbReference type="Gene3D" id="3.40.50.300">
    <property type="entry name" value="P-loop containing nucleotide triphosphate hydrolases"/>
    <property type="match status" value="1"/>
</dbReference>
<dbReference type="PANTHER" id="PTHR10513">
    <property type="entry name" value="DEOXYNUCLEOSIDE KINASE"/>
    <property type="match status" value="1"/>
</dbReference>
<dbReference type="OMA" id="CVQDRTL"/>
<dbReference type="OrthoDB" id="567086at2759"/>
<dbReference type="GO" id="GO:0005739">
    <property type="term" value="C:mitochondrion"/>
    <property type="evidence" value="ECO:0007669"/>
    <property type="project" value="TreeGrafter"/>
</dbReference>
<dbReference type="AlphaFoldDB" id="A0A6P6XUU9"/>
<sequence length="302" mass="36372">MNQNLGKFYRICIEGNIGCGKTSLLCRLIDQFGHHHNHNNNDYKKFNEIDQISLDFDPNISMIVTPEPIKLWTNIPLTMVNDENQKYENLLQKMYTNPKRWAFTFEHYCQLTRFNQMSKIFNEFELNRKTLKKDKHFIHLMERSIYSNRFGFVENFSQSGELSPVEYRILDQYFDHLRSKPPTMVNLFVYLRTEPEVVHERIRKRSRREEDAISMEYLRKIHKLHEKLFIEKPDEIWNRINCAGKKDQSVIVIDGNHSFDIVYENFIDNIRKWLQKSQMIHTDVKQPPPPPSPQQQQQKQRH</sequence>
<dbReference type="InterPro" id="IPR050566">
    <property type="entry name" value="Deoxyribonucleoside_kinase"/>
</dbReference>
<evidence type="ECO:0000313" key="3">
    <source>
        <dbReference type="Proteomes" id="UP000515146"/>
    </source>
</evidence>
<feature type="region of interest" description="Disordered" evidence="1">
    <location>
        <begin position="282"/>
        <end position="302"/>
    </location>
</feature>
<dbReference type="PANTHER" id="PTHR10513:SF24">
    <property type="entry name" value="THYMIDINE KINASE 2, MITOCHONDRIAL"/>
    <property type="match status" value="1"/>
</dbReference>
<dbReference type="SUPFAM" id="SSF52540">
    <property type="entry name" value="P-loop containing nucleoside triphosphate hydrolases"/>
    <property type="match status" value="1"/>
</dbReference>
<reference evidence="4" key="1">
    <citation type="submission" date="2025-08" db="UniProtKB">
        <authorList>
            <consortium name="RefSeq"/>
        </authorList>
    </citation>
    <scope>IDENTIFICATION</scope>
    <source>
        <strain evidence="4">Airmid</strain>
    </source>
</reference>
<feature type="domain" description="Deoxynucleoside kinase" evidence="2">
    <location>
        <begin position="11"/>
        <end position="272"/>
    </location>
</feature>
<organism evidence="3 4">
    <name type="scientific">Dermatophagoides pteronyssinus</name>
    <name type="common">European house dust mite</name>
    <dbReference type="NCBI Taxonomy" id="6956"/>
    <lineage>
        <taxon>Eukaryota</taxon>
        <taxon>Metazoa</taxon>
        <taxon>Ecdysozoa</taxon>
        <taxon>Arthropoda</taxon>
        <taxon>Chelicerata</taxon>
        <taxon>Arachnida</taxon>
        <taxon>Acari</taxon>
        <taxon>Acariformes</taxon>
        <taxon>Sarcoptiformes</taxon>
        <taxon>Astigmata</taxon>
        <taxon>Psoroptidia</taxon>
        <taxon>Analgoidea</taxon>
        <taxon>Pyroglyphidae</taxon>
        <taxon>Dermatophagoidinae</taxon>
        <taxon>Dermatophagoides</taxon>
    </lineage>
</organism>
<dbReference type="Pfam" id="PF01712">
    <property type="entry name" value="dNK"/>
    <property type="match status" value="1"/>
</dbReference>
<proteinExistence type="predicted"/>
<protein>
    <submittedName>
        <fullName evidence="4">Deoxynucleoside kinase-like</fullName>
    </submittedName>
</protein>
<dbReference type="RefSeq" id="XP_027196728.1">
    <property type="nucleotide sequence ID" value="XM_027340927.1"/>
</dbReference>
<dbReference type="GO" id="GO:0019136">
    <property type="term" value="F:deoxynucleoside kinase activity"/>
    <property type="evidence" value="ECO:0007669"/>
    <property type="project" value="TreeGrafter"/>
</dbReference>
<dbReference type="InParanoid" id="A0A6P6XUU9"/>
<evidence type="ECO:0000259" key="2">
    <source>
        <dbReference type="Pfam" id="PF01712"/>
    </source>
</evidence>